<evidence type="ECO:0000256" key="3">
    <source>
        <dbReference type="ARBA" id="ARBA00029447"/>
    </source>
</evidence>
<dbReference type="AlphaFoldDB" id="A0A1K9YWB9"/>
<evidence type="ECO:0000259" key="6">
    <source>
        <dbReference type="PROSITE" id="PS50111"/>
    </source>
</evidence>
<gene>
    <name evidence="9" type="ORF">NVI5450_0745</name>
</gene>
<dbReference type="OrthoDB" id="2489132at2"/>
<proteinExistence type="inferred from homology"/>
<keyword evidence="5" id="KW-0812">Transmembrane</keyword>
<keyword evidence="2 4" id="KW-0807">Transducer</keyword>
<comment type="similarity">
    <text evidence="3">Belongs to the methyl-accepting chemotaxis (MCP) protein family.</text>
</comment>
<dbReference type="PANTHER" id="PTHR32089">
    <property type="entry name" value="METHYL-ACCEPTING CHEMOTAXIS PROTEIN MCPB"/>
    <property type="match status" value="1"/>
</dbReference>
<dbReference type="InterPro" id="IPR004090">
    <property type="entry name" value="Chemotax_Me-accpt_rcpt"/>
</dbReference>
<dbReference type="GO" id="GO:0016020">
    <property type="term" value="C:membrane"/>
    <property type="evidence" value="ECO:0007669"/>
    <property type="project" value="UniProtKB-SubCell"/>
</dbReference>
<evidence type="ECO:0000259" key="8">
    <source>
        <dbReference type="PROSITE" id="PS50906"/>
    </source>
</evidence>
<dbReference type="PANTHER" id="PTHR32089:SF120">
    <property type="entry name" value="METHYL-ACCEPTING CHEMOTAXIS PROTEIN TLPQ"/>
    <property type="match status" value="1"/>
</dbReference>
<sequence length="645" mass="70979">MKFSDVSFKHKILMLLALPMLGFLWLSFSSISQSIETRKEMSTLTELTHLSVEYSELVHELQKERGMTAGFIGSNGSKFSVKLRKQRADTDAKQAKMMRFWQQNEFSDNQIQQLHMRITQDLSMLTSIRNKVDAQNIELASALRYYTQLNAKLLSVSGLIVDISSDASITAETIAYYNFLQGKERAGIERAVLSNVFSKDHFATDNFVKFISLVVEQETYFLNFKTFATSSNNNFFVQQLNTPAVKEVMKLRHIAETNSTEFNVDAEYWFSQASARIGQLKLIEDDLERSLLTLADNHRNSAVTVLMMNVVFSVLIIVIVVVISFITIRDLMSRVNELMDVMTEVRDNNDLTVQTKLAGESELGQIASALNLTLSEFAGAMDNISTSSITLASAAEETAQTCDYSSKSLAEQQDGISLIATAIEELSATVKEVDTQAVSGFEIVQQSSLSIEGLACEIDSLAQRITNLHTSSNNITNMVDVIKSVADQTNLLALNAAIEAARAGEQGRGFAVVADEVRTLAKRTQESTAEIESFISALQADADAAFNVIEVSQTKASEAVSNSQDVAKTLQDITASVNQIFSMTEQIATAIEEQSVVTQDVAKNIVDVKQKSMESATGSAQIAMTAKEQAQLATSLQDIAKVFKI</sequence>
<dbReference type="GO" id="GO:0006935">
    <property type="term" value="P:chemotaxis"/>
    <property type="evidence" value="ECO:0007669"/>
    <property type="project" value="InterPro"/>
</dbReference>
<dbReference type="Gene3D" id="1.10.287.950">
    <property type="entry name" value="Methyl-accepting chemotaxis protein"/>
    <property type="match status" value="1"/>
</dbReference>
<dbReference type="PROSITE" id="PS50906">
    <property type="entry name" value="NIT"/>
    <property type="match status" value="1"/>
</dbReference>
<dbReference type="SUPFAM" id="SSF58104">
    <property type="entry name" value="Methyl-accepting chemotaxis protein (MCP) signaling domain"/>
    <property type="match status" value="1"/>
</dbReference>
<organism evidence="9 10">
    <name type="scientific">Moritella viscosa</name>
    <dbReference type="NCBI Taxonomy" id="80854"/>
    <lineage>
        <taxon>Bacteria</taxon>
        <taxon>Pseudomonadati</taxon>
        <taxon>Pseudomonadota</taxon>
        <taxon>Gammaproteobacteria</taxon>
        <taxon>Alteromonadales</taxon>
        <taxon>Moritellaceae</taxon>
        <taxon>Moritella</taxon>
    </lineage>
</organism>
<evidence type="ECO:0000313" key="9">
    <source>
        <dbReference type="EMBL" id="SGY87371.1"/>
    </source>
</evidence>
<protein>
    <submittedName>
        <fullName evidence="9">Methyl-accepting chemotaxis protein</fullName>
    </submittedName>
</protein>
<keyword evidence="5" id="KW-1133">Transmembrane helix</keyword>
<dbReference type="PROSITE" id="PS50111">
    <property type="entry name" value="CHEMOTAXIS_TRANSDUC_2"/>
    <property type="match status" value="1"/>
</dbReference>
<dbReference type="GO" id="GO:0004888">
    <property type="term" value="F:transmembrane signaling receptor activity"/>
    <property type="evidence" value="ECO:0007669"/>
    <property type="project" value="InterPro"/>
</dbReference>
<evidence type="ECO:0000256" key="1">
    <source>
        <dbReference type="ARBA" id="ARBA00004370"/>
    </source>
</evidence>
<evidence type="ECO:0000256" key="2">
    <source>
        <dbReference type="ARBA" id="ARBA00023224"/>
    </source>
</evidence>
<dbReference type="FunFam" id="1.10.287.950:FF:000001">
    <property type="entry name" value="Methyl-accepting chemotaxis sensory transducer"/>
    <property type="match status" value="1"/>
</dbReference>
<name>A0A1K9YWB9_9GAMM</name>
<dbReference type="Pfam" id="PF00015">
    <property type="entry name" value="MCPsignal"/>
    <property type="match status" value="1"/>
</dbReference>
<evidence type="ECO:0000313" key="10">
    <source>
        <dbReference type="Proteomes" id="UP000183794"/>
    </source>
</evidence>
<keyword evidence="5" id="KW-0472">Membrane</keyword>
<dbReference type="GO" id="GO:0007165">
    <property type="term" value="P:signal transduction"/>
    <property type="evidence" value="ECO:0007669"/>
    <property type="project" value="UniProtKB-KW"/>
</dbReference>
<comment type="subcellular location">
    <subcellularLocation>
        <location evidence="1">Membrane</location>
    </subcellularLocation>
</comment>
<evidence type="ECO:0000256" key="4">
    <source>
        <dbReference type="PROSITE-ProRule" id="PRU00284"/>
    </source>
</evidence>
<evidence type="ECO:0000259" key="7">
    <source>
        <dbReference type="PROSITE" id="PS50885"/>
    </source>
</evidence>
<evidence type="ECO:0000256" key="5">
    <source>
        <dbReference type="SAM" id="Phobius"/>
    </source>
</evidence>
<reference evidence="9 10" key="1">
    <citation type="submission" date="2016-11" db="EMBL/GenBank/DDBJ databases">
        <authorList>
            <person name="Jaros S."/>
            <person name="Januszkiewicz K."/>
            <person name="Wedrychowicz H."/>
        </authorList>
    </citation>
    <scope>NUCLEOTIDE SEQUENCE [LARGE SCALE GENOMIC DNA]</scope>
    <source>
        <strain evidence="9">NVI 5450</strain>
    </source>
</reference>
<dbReference type="Pfam" id="PF08376">
    <property type="entry name" value="NIT"/>
    <property type="match status" value="1"/>
</dbReference>
<dbReference type="RefSeq" id="WP_075517971.1">
    <property type="nucleotide sequence ID" value="NZ_FPLD01000025.1"/>
</dbReference>
<dbReference type="PRINTS" id="PR00260">
    <property type="entry name" value="CHEMTRNSDUCR"/>
</dbReference>
<dbReference type="SMART" id="SM00283">
    <property type="entry name" value="MA"/>
    <property type="match status" value="1"/>
</dbReference>
<feature type="domain" description="NIT" evidence="8">
    <location>
        <begin position="52"/>
        <end position="298"/>
    </location>
</feature>
<feature type="domain" description="HAMP" evidence="7">
    <location>
        <begin position="329"/>
        <end position="382"/>
    </location>
</feature>
<feature type="transmembrane region" description="Helical" evidence="5">
    <location>
        <begin position="306"/>
        <end position="328"/>
    </location>
</feature>
<dbReference type="InterPro" id="IPR004089">
    <property type="entry name" value="MCPsignal_dom"/>
</dbReference>
<dbReference type="InterPro" id="IPR003660">
    <property type="entry name" value="HAMP_dom"/>
</dbReference>
<dbReference type="CDD" id="cd11386">
    <property type="entry name" value="MCP_signal"/>
    <property type="match status" value="1"/>
</dbReference>
<feature type="domain" description="Methyl-accepting transducer" evidence="6">
    <location>
        <begin position="387"/>
        <end position="609"/>
    </location>
</feature>
<accession>A0A1K9YWB9</accession>
<dbReference type="InterPro" id="IPR013587">
    <property type="entry name" value="Nitrate/nitrite_sensing"/>
</dbReference>
<dbReference type="PROSITE" id="PS50885">
    <property type="entry name" value="HAMP"/>
    <property type="match status" value="1"/>
</dbReference>
<dbReference type="Proteomes" id="UP000183794">
    <property type="component" value="Unassembled WGS sequence"/>
</dbReference>
<dbReference type="InterPro" id="IPR010910">
    <property type="entry name" value="Nitrate/nitrite_sensing_bac"/>
</dbReference>
<dbReference type="EMBL" id="FPLD01000025">
    <property type="protein sequence ID" value="SGY87371.1"/>
    <property type="molecule type" value="Genomic_DNA"/>
</dbReference>